<dbReference type="Proteomes" id="UP000254978">
    <property type="component" value="Unassembled WGS sequence"/>
</dbReference>
<gene>
    <name evidence="1" type="ORF">NCTC10821_03628</name>
</gene>
<proteinExistence type="predicted"/>
<dbReference type="GO" id="GO:0008967">
    <property type="term" value="F:phosphoglycolate phosphatase activity"/>
    <property type="evidence" value="ECO:0007669"/>
    <property type="project" value="TreeGrafter"/>
</dbReference>
<keyword evidence="2" id="KW-1185">Reference proteome</keyword>
<dbReference type="InterPro" id="IPR023198">
    <property type="entry name" value="PGP-like_dom2"/>
</dbReference>
<dbReference type="InterPro" id="IPR023214">
    <property type="entry name" value="HAD_sf"/>
</dbReference>
<evidence type="ECO:0000313" key="1">
    <source>
        <dbReference type="EMBL" id="STZ60090.1"/>
    </source>
</evidence>
<dbReference type="RefSeq" id="WP_115279381.1">
    <property type="nucleotide sequence ID" value="NZ_AP022600.1"/>
</dbReference>
<keyword evidence="1" id="KW-0378">Hydrolase</keyword>
<dbReference type="AlphaFoldDB" id="A0A378THH3"/>
<dbReference type="PANTHER" id="PTHR43434">
    <property type="entry name" value="PHOSPHOGLYCOLATE PHOSPHATASE"/>
    <property type="match status" value="1"/>
</dbReference>
<dbReference type="PRINTS" id="PR00413">
    <property type="entry name" value="HADHALOGNASE"/>
</dbReference>
<dbReference type="InterPro" id="IPR036412">
    <property type="entry name" value="HAD-like_sf"/>
</dbReference>
<dbReference type="PANTHER" id="PTHR43434:SF16">
    <property type="entry name" value="BLL8046 PROTEIN"/>
    <property type="match status" value="1"/>
</dbReference>
<dbReference type="EMBL" id="UGQT01000001">
    <property type="protein sequence ID" value="STZ60090.1"/>
    <property type="molecule type" value="Genomic_DNA"/>
</dbReference>
<sequence>MPSSAVLFDIDGTLVDSNYLHVHAWARAFAEEHLDVAAWRVHRCIGMDGSALLSELAGGVDADVADRLKEQHSRFYQETAPLLKQLPGARALLDRVAELGLQVVLATSAPEDELELLRRVLDSEDVFSAVTSGEDVETAKPEPGIVDIALRRAGVGVDQAVFVGDAVWDVEACVRAGVPCIGLLSGGVSRGELQEAGAEAVFEDAAELLRHLDTTRIAQLATRKD</sequence>
<accession>A0A378THH3</accession>
<dbReference type="GO" id="GO:0006281">
    <property type="term" value="P:DNA repair"/>
    <property type="evidence" value="ECO:0007669"/>
    <property type="project" value="TreeGrafter"/>
</dbReference>
<dbReference type="InterPro" id="IPR006439">
    <property type="entry name" value="HAD-SF_hydro_IA"/>
</dbReference>
<dbReference type="InterPro" id="IPR050155">
    <property type="entry name" value="HAD-like_hydrolase_sf"/>
</dbReference>
<reference evidence="1 2" key="1">
    <citation type="submission" date="2018-06" db="EMBL/GenBank/DDBJ databases">
        <authorList>
            <consortium name="Pathogen Informatics"/>
            <person name="Doyle S."/>
        </authorList>
    </citation>
    <scope>NUCLEOTIDE SEQUENCE [LARGE SCALE GENOMIC DNA]</scope>
    <source>
        <strain evidence="1 2">NCTC10821</strain>
    </source>
</reference>
<protein>
    <submittedName>
        <fullName evidence="1">HAD family hydrolase</fullName>
        <ecNumber evidence="1">3.1.3.-</ecNumber>
    </submittedName>
</protein>
<dbReference type="Pfam" id="PF13419">
    <property type="entry name" value="HAD_2"/>
    <property type="match status" value="1"/>
</dbReference>
<dbReference type="OrthoDB" id="9793014at2"/>
<dbReference type="SUPFAM" id="SSF56784">
    <property type="entry name" value="HAD-like"/>
    <property type="match status" value="1"/>
</dbReference>
<dbReference type="Gene3D" id="3.40.50.1000">
    <property type="entry name" value="HAD superfamily/HAD-like"/>
    <property type="match status" value="1"/>
</dbReference>
<dbReference type="SFLD" id="SFLDS00003">
    <property type="entry name" value="Haloacid_Dehalogenase"/>
    <property type="match status" value="1"/>
</dbReference>
<dbReference type="InterPro" id="IPR041492">
    <property type="entry name" value="HAD_2"/>
</dbReference>
<dbReference type="GO" id="GO:0005829">
    <property type="term" value="C:cytosol"/>
    <property type="evidence" value="ECO:0007669"/>
    <property type="project" value="TreeGrafter"/>
</dbReference>
<organism evidence="1 2">
    <name type="scientific">Mycolicibacterium tokaiense</name>
    <dbReference type="NCBI Taxonomy" id="39695"/>
    <lineage>
        <taxon>Bacteria</taxon>
        <taxon>Bacillati</taxon>
        <taxon>Actinomycetota</taxon>
        <taxon>Actinomycetes</taxon>
        <taxon>Mycobacteriales</taxon>
        <taxon>Mycobacteriaceae</taxon>
        <taxon>Mycolicibacterium</taxon>
    </lineage>
</organism>
<name>A0A378THH3_9MYCO</name>
<evidence type="ECO:0000313" key="2">
    <source>
        <dbReference type="Proteomes" id="UP000254978"/>
    </source>
</evidence>
<dbReference type="Gene3D" id="1.10.150.240">
    <property type="entry name" value="Putative phosphatase, domain 2"/>
    <property type="match status" value="1"/>
</dbReference>
<dbReference type="SFLD" id="SFLDG01135">
    <property type="entry name" value="C1.5.6:_HAD__Beta-PGM__Phospha"/>
    <property type="match status" value="1"/>
</dbReference>
<dbReference type="SFLD" id="SFLDG01129">
    <property type="entry name" value="C1.5:_HAD__Beta-PGM__Phosphata"/>
    <property type="match status" value="1"/>
</dbReference>
<dbReference type="EC" id="3.1.3.-" evidence="1"/>
<dbReference type="NCBIfam" id="TIGR01549">
    <property type="entry name" value="HAD-SF-IA-v1"/>
    <property type="match status" value="1"/>
</dbReference>